<reference evidence="6 7" key="1">
    <citation type="journal article" date="2011" name="J. Bacteriol.">
        <title>Complete genome sequence of the industrial strain Ketogulonicigenium vulgare WSH-001.</title>
        <authorList>
            <person name="Liu L."/>
            <person name="Li Y."/>
            <person name="Zhang J."/>
            <person name="Zhou Z."/>
            <person name="Liu J."/>
            <person name="Li X."/>
            <person name="Zhou J."/>
            <person name="Du G."/>
            <person name="Wang L."/>
            <person name="Chen J."/>
        </authorList>
    </citation>
    <scope>NUCLEOTIDE SEQUENCE [LARGE SCALE GENOMIC DNA]</scope>
    <source>
        <strain evidence="6 7">WSH-001</strain>
    </source>
</reference>
<dbReference type="Pfam" id="PF07690">
    <property type="entry name" value="MFS_1"/>
    <property type="match status" value="1"/>
</dbReference>
<dbReference type="OrthoDB" id="9815356at2"/>
<keyword evidence="1 4" id="KW-0812">Transmembrane</keyword>
<evidence type="ECO:0000256" key="2">
    <source>
        <dbReference type="ARBA" id="ARBA00022989"/>
    </source>
</evidence>
<feature type="transmembrane region" description="Helical" evidence="4">
    <location>
        <begin position="227"/>
        <end position="246"/>
    </location>
</feature>
<dbReference type="InterPro" id="IPR011701">
    <property type="entry name" value="MFS"/>
</dbReference>
<dbReference type="eggNOG" id="COG2814">
    <property type="taxonomic scope" value="Bacteria"/>
</dbReference>
<dbReference type="EMBL" id="CP002018">
    <property type="protein sequence ID" value="AEM41265.1"/>
    <property type="molecule type" value="Genomic_DNA"/>
</dbReference>
<dbReference type="AlphaFoldDB" id="F9Y948"/>
<keyword evidence="3 4" id="KW-0472">Membrane</keyword>
<feature type="domain" description="Major facilitator superfamily (MFS) profile" evidence="5">
    <location>
        <begin position="1"/>
        <end position="367"/>
    </location>
</feature>
<evidence type="ECO:0000259" key="5">
    <source>
        <dbReference type="PROSITE" id="PS50850"/>
    </source>
</evidence>
<evidence type="ECO:0000313" key="7">
    <source>
        <dbReference type="Proteomes" id="UP000000692"/>
    </source>
</evidence>
<feature type="transmembrane region" description="Helical" evidence="4">
    <location>
        <begin position="118"/>
        <end position="136"/>
    </location>
</feature>
<dbReference type="PATRIC" id="fig|759362.5.peg.1473"/>
<keyword evidence="7" id="KW-1185">Reference proteome</keyword>
<gene>
    <name evidence="6" type="ordered locus">KVU_1426</name>
</gene>
<evidence type="ECO:0000256" key="3">
    <source>
        <dbReference type="ARBA" id="ARBA00023136"/>
    </source>
</evidence>
<dbReference type="PANTHER" id="PTHR42910">
    <property type="entry name" value="TRANSPORTER SCO4007-RELATED"/>
    <property type="match status" value="1"/>
</dbReference>
<dbReference type="InterPro" id="IPR036259">
    <property type="entry name" value="MFS_trans_sf"/>
</dbReference>
<keyword evidence="2 4" id="KW-1133">Transmembrane helix</keyword>
<proteinExistence type="predicted"/>
<dbReference type="PANTHER" id="PTHR42910:SF1">
    <property type="entry name" value="MAJOR FACILITATOR SUPERFAMILY (MFS) PROFILE DOMAIN-CONTAINING PROTEIN"/>
    <property type="match status" value="1"/>
</dbReference>
<feature type="transmembrane region" description="Helical" evidence="4">
    <location>
        <begin position="26"/>
        <end position="46"/>
    </location>
</feature>
<sequence length="376" mass="39090">MIVANNYYIQPLQVPIAADLGISESLAAIAAALTQAGYALGLLLILPLGDLMDKRRMLTVLLLLAATMMLAFSMTTSGAALLPLAAAIGISSIVPQILPPAAVQILPPDQRGAAVGRILGGLLLGIILSRFVGGIVGGTLGWRWLYAIAAATMIALLILLRRTLPPLPPSYQGSYAALIRSLGPLVQRHAKLRSLSLIAAAQFAAFSLFWSRLVFLIADQGLDSPAIYAGWFAPIGAVGVIAAQFTGRPQRRIAAHRIVALGGALMAAGFATMTLAPLHLLWLVPAIMLLDLGMQTSHVASMAQILGMEPAAGSRLNTIYMSSRFAGGFVGTLIGALLWPLGGWMAVCTAGVALGATSILLAHAGQGLPAPRQSCD</sequence>
<dbReference type="Gene3D" id="1.20.1250.20">
    <property type="entry name" value="MFS general substrate transporter like domains"/>
    <property type="match status" value="1"/>
</dbReference>
<dbReference type="CDD" id="cd17324">
    <property type="entry name" value="MFS_NepI_like"/>
    <property type="match status" value="1"/>
</dbReference>
<feature type="transmembrane region" description="Helical" evidence="4">
    <location>
        <begin position="81"/>
        <end position="106"/>
    </location>
</feature>
<feature type="transmembrane region" description="Helical" evidence="4">
    <location>
        <begin position="195"/>
        <end position="215"/>
    </location>
</feature>
<dbReference type="PROSITE" id="PS50850">
    <property type="entry name" value="MFS"/>
    <property type="match status" value="1"/>
</dbReference>
<feature type="transmembrane region" description="Helical" evidence="4">
    <location>
        <begin position="258"/>
        <end position="276"/>
    </location>
</feature>
<feature type="transmembrane region" description="Helical" evidence="4">
    <location>
        <begin position="142"/>
        <end position="160"/>
    </location>
</feature>
<dbReference type="InterPro" id="IPR020846">
    <property type="entry name" value="MFS_dom"/>
</dbReference>
<evidence type="ECO:0000256" key="1">
    <source>
        <dbReference type="ARBA" id="ARBA00022692"/>
    </source>
</evidence>
<feature type="transmembrane region" description="Helical" evidence="4">
    <location>
        <begin position="58"/>
        <end position="75"/>
    </location>
</feature>
<evidence type="ECO:0000256" key="4">
    <source>
        <dbReference type="SAM" id="Phobius"/>
    </source>
</evidence>
<accession>F9Y948</accession>
<protein>
    <submittedName>
        <fullName evidence="6">Arabinose efflux permease family protein</fullName>
    </submittedName>
</protein>
<dbReference type="Proteomes" id="UP000000692">
    <property type="component" value="Chromosome"/>
</dbReference>
<evidence type="ECO:0000313" key="6">
    <source>
        <dbReference type="EMBL" id="AEM41265.1"/>
    </source>
</evidence>
<name>F9Y948_KETVW</name>
<organism evidence="6 7">
    <name type="scientific">Ketogulonicigenium vulgare (strain WSH-001)</name>
    <dbReference type="NCBI Taxonomy" id="759362"/>
    <lineage>
        <taxon>Bacteria</taxon>
        <taxon>Pseudomonadati</taxon>
        <taxon>Pseudomonadota</taxon>
        <taxon>Alphaproteobacteria</taxon>
        <taxon>Rhodobacterales</taxon>
        <taxon>Roseobacteraceae</taxon>
        <taxon>Ketogulonicigenium</taxon>
    </lineage>
</organism>
<dbReference type="HOGENOM" id="CLU_001265_23_0_5"/>
<feature type="transmembrane region" description="Helical" evidence="4">
    <location>
        <begin position="318"/>
        <end position="338"/>
    </location>
</feature>
<dbReference type="KEGG" id="kvl:KVU_1426"/>
<dbReference type="SUPFAM" id="SSF103473">
    <property type="entry name" value="MFS general substrate transporter"/>
    <property type="match status" value="1"/>
</dbReference>
<dbReference type="GO" id="GO:0022857">
    <property type="term" value="F:transmembrane transporter activity"/>
    <property type="evidence" value="ECO:0007669"/>
    <property type="project" value="InterPro"/>
</dbReference>